<dbReference type="PANTHER" id="PTHR48090:SF3">
    <property type="entry name" value="UNDECAPRENYL-PHOSPHATE 4-DEOXY-4-FORMAMIDO-L-ARABINOSE TRANSFERASE"/>
    <property type="match status" value="1"/>
</dbReference>
<dbReference type="InterPro" id="IPR029044">
    <property type="entry name" value="Nucleotide-diphossugar_trans"/>
</dbReference>
<dbReference type="Gene3D" id="3.90.550.10">
    <property type="entry name" value="Spore Coat Polysaccharide Biosynthesis Protein SpsA, Chain A"/>
    <property type="match status" value="1"/>
</dbReference>
<evidence type="ECO:0000256" key="8">
    <source>
        <dbReference type="ARBA" id="ARBA00023136"/>
    </source>
</evidence>
<dbReference type="Pfam" id="PF00535">
    <property type="entry name" value="Glycos_transf_2"/>
    <property type="match status" value="1"/>
</dbReference>
<evidence type="ECO:0000256" key="7">
    <source>
        <dbReference type="ARBA" id="ARBA00022989"/>
    </source>
</evidence>
<dbReference type="InterPro" id="IPR001173">
    <property type="entry name" value="Glyco_trans_2-like"/>
</dbReference>
<evidence type="ECO:0000256" key="4">
    <source>
        <dbReference type="ARBA" id="ARBA00022679"/>
    </source>
</evidence>
<feature type="transmembrane region" description="Helical" evidence="9">
    <location>
        <begin position="231"/>
        <end position="254"/>
    </location>
</feature>
<evidence type="ECO:0000256" key="9">
    <source>
        <dbReference type="SAM" id="Phobius"/>
    </source>
</evidence>
<evidence type="ECO:0000256" key="6">
    <source>
        <dbReference type="ARBA" id="ARBA00022985"/>
    </source>
</evidence>
<dbReference type="Proteomes" id="UP001589890">
    <property type="component" value="Unassembled WGS sequence"/>
</dbReference>
<evidence type="ECO:0000313" key="11">
    <source>
        <dbReference type="EMBL" id="MFC0623274.1"/>
    </source>
</evidence>
<dbReference type="RefSeq" id="WP_380043973.1">
    <property type="nucleotide sequence ID" value="NZ_JBHLTC010000005.1"/>
</dbReference>
<evidence type="ECO:0000256" key="3">
    <source>
        <dbReference type="ARBA" id="ARBA00022676"/>
    </source>
</evidence>
<comment type="caution">
    <text evidence="11">The sequence shown here is derived from an EMBL/GenBank/DDBJ whole genome shotgun (WGS) entry which is preliminary data.</text>
</comment>
<dbReference type="InterPro" id="IPR050256">
    <property type="entry name" value="Glycosyltransferase_2"/>
</dbReference>
<dbReference type="EMBL" id="JBHLTC010000005">
    <property type="protein sequence ID" value="MFC0623274.1"/>
    <property type="molecule type" value="Genomic_DNA"/>
</dbReference>
<keyword evidence="2" id="KW-1003">Cell membrane</keyword>
<evidence type="ECO:0000259" key="10">
    <source>
        <dbReference type="Pfam" id="PF00535"/>
    </source>
</evidence>
<sequence length="319" mass="34404">MPELEPGLTVLLPCYNEADHLDAAWASIHAALGAVDGLEVLIVDDGSTDATLERIRALAASDDRVRYLSFTRNFGLEAAQEAGFRHASKQWLVQLDADLQSPPEEALKLLTVAQDGGYDVVFGIREHRRDPWVRRLGSAGLGLVARAMLDIRIPRGASVFRVIHTPVARTIAAMELGSPYTVASIISVGARYACVPTSHRQRSGRSRWRPGRLVGHAFELFFSYSWRPLNAAYAVAVGAALSCGLLALLALTGALDAGTVAAGALLILAAKILVTAVIGRYLHRSILDARHGPAYLVRETNLEIPARFRLDGGLMRLAG</sequence>
<organism evidence="11 12">
    <name type="scientific">Kribbella deserti</name>
    <dbReference type="NCBI Taxonomy" id="1926257"/>
    <lineage>
        <taxon>Bacteria</taxon>
        <taxon>Bacillati</taxon>
        <taxon>Actinomycetota</taxon>
        <taxon>Actinomycetes</taxon>
        <taxon>Propionibacteriales</taxon>
        <taxon>Kribbellaceae</taxon>
        <taxon>Kribbella</taxon>
    </lineage>
</organism>
<name>A0ABV6QF57_9ACTN</name>
<reference evidence="11 12" key="1">
    <citation type="submission" date="2024-09" db="EMBL/GenBank/DDBJ databases">
        <authorList>
            <person name="Sun Q."/>
            <person name="Mori K."/>
        </authorList>
    </citation>
    <scope>NUCLEOTIDE SEQUENCE [LARGE SCALE GENOMIC DNA]</scope>
    <source>
        <strain evidence="11 12">CGMCC 1.15906</strain>
    </source>
</reference>
<evidence type="ECO:0000313" key="12">
    <source>
        <dbReference type="Proteomes" id="UP001589890"/>
    </source>
</evidence>
<protein>
    <submittedName>
        <fullName evidence="11">Glycosyltransferase family 2 protein</fullName>
    </submittedName>
</protein>
<keyword evidence="12" id="KW-1185">Reference proteome</keyword>
<evidence type="ECO:0000256" key="2">
    <source>
        <dbReference type="ARBA" id="ARBA00022475"/>
    </source>
</evidence>
<feature type="domain" description="Glycosyltransferase 2-like" evidence="10">
    <location>
        <begin position="9"/>
        <end position="134"/>
    </location>
</feature>
<keyword evidence="7 9" id="KW-1133">Transmembrane helix</keyword>
<proteinExistence type="inferred from homology"/>
<feature type="transmembrane region" description="Helical" evidence="9">
    <location>
        <begin position="260"/>
        <end position="282"/>
    </location>
</feature>
<accession>A0ABV6QF57</accession>
<gene>
    <name evidence="11" type="ORF">ACFFGN_04325</name>
</gene>
<dbReference type="SUPFAM" id="SSF53448">
    <property type="entry name" value="Nucleotide-diphospho-sugar transferases"/>
    <property type="match status" value="1"/>
</dbReference>
<evidence type="ECO:0000256" key="1">
    <source>
        <dbReference type="ARBA" id="ARBA00006739"/>
    </source>
</evidence>
<keyword evidence="5 9" id="KW-0812">Transmembrane</keyword>
<evidence type="ECO:0000256" key="5">
    <source>
        <dbReference type="ARBA" id="ARBA00022692"/>
    </source>
</evidence>
<keyword evidence="6" id="KW-0448">Lipopolysaccharide biosynthesis</keyword>
<keyword evidence="3" id="KW-0328">Glycosyltransferase</keyword>
<dbReference type="CDD" id="cd04179">
    <property type="entry name" value="DPM_DPG-synthase_like"/>
    <property type="match status" value="1"/>
</dbReference>
<dbReference type="PANTHER" id="PTHR48090">
    <property type="entry name" value="UNDECAPRENYL-PHOSPHATE 4-DEOXY-4-FORMAMIDO-L-ARABINOSE TRANSFERASE-RELATED"/>
    <property type="match status" value="1"/>
</dbReference>
<keyword evidence="8 9" id="KW-0472">Membrane</keyword>
<comment type="similarity">
    <text evidence="1">Belongs to the glycosyltransferase 2 family.</text>
</comment>
<keyword evidence="4" id="KW-0808">Transferase</keyword>